<dbReference type="EMBL" id="BGPR01000934">
    <property type="protein sequence ID" value="GBM40568.1"/>
    <property type="molecule type" value="Genomic_DNA"/>
</dbReference>
<dbReference type="OrthoDB" id="6430443at2759"/>
<gene>
    <name evidence="2" type="ORF">AVEN_240312_1</name>
</gene>
<comment type="caution">
    <text evidence="2">The sequence shown here is derived from an EMBL/GenBank/DDBJ whole genome shotgun (WGS) entry which is preliminary data.</text>
</comment>
<evidence type="ECO:0000313" key="2">
    <source>
        <dbReference type="EMBL" id="GBM40568.1"/>
    </source>
</evidence>
<feature type="region of interest" description="Disordered" evidence="1">
    <location>
        <begin position="1"/>
        <end position="58"/>
    </location>
</feature>
<evidence type="ECO:0000256" key="1">
    <source>
        <dbReference type="SAM" id="MobiDB-lite"/>
    </source>
</evidence>
<protein>
    <submittedName>
        <fullName evidence="2">Uncharacterized protein</fullName>
    </submittedName>
</protein>
<keyword evidence="3" id="KW-1185">Reference proteome</keyword>
<sequence length="139" mass="16394">MEAKQRNGGTTTGNRRRRDRAARMQKRQQRQCAVAEISENEESPPVRQKRPPTRKKRIKEPIYQEDIVDGFAFLCFKSYEDLQVSPSQSPPRRSPPIIEYNRTQFIFYDDRQELVLHSEIFCCSRLFPNCSQLLVSKSR</sequence>
<name>A0A4Y2FJ92_ARAVE</name>
<feature type="compositionally biased region" description="Low complexity" evidence="1">
    <location>
        <begin position="1"/>
        <end position="13"/>
    </location>
</feature>
<dbReference type="AlphaFoldDB" id="A0A4Y2FJ92"/>
<feature type="compositionally biased region" description="Basic residues" evidence="1">
    <location>
        <begin position="47"/>
        <end position="58"/>
    </location>
</feature>
<dbReference type="Proteomes" id="UP000499080">
    <property type="component" value="Unassembled WGS sequence"/>
</dbReference>
<accession>A0A4Y2FJ92</accession>
<proteinExistence type="predicted"/>
<feature type="compositionally biased region" description="Basic residues" evidence="1">
    <location>
        <begin position="14"/>
        <end position="29"/>
    </location>
</feature>
<reference evidence="2 3" key="1">
    <citation type="journal article" date="2019" name="Sci. Rep.">
        <title>Orb-weaving spider Araneus ventricosus genome elucidates the spidroin gene catalogue.</title>
        <authorList>
            <person name="Kono N."/>
            <person name="Nakamura H."/>
            <person name="Ohtoshi R."/>
            <person name="Moran D.A.P."/>
            <person name="Shinohara A."/>
            <person name="Yoshida Y."/>
            <person name="Fujiwara M."/>
            <person name="Mori M."/>
            <person name="Tomita M."/>
            <person name="Arakawa K."/>
        </authorList>
    </citation>
    <scope>NUCLEOTIDE SEQUENCE [LARGE SCALE GENOMIC DNA]</scope>
</reference>
<organism evidence="2 3">
    <name type="scientific">Araneus ventricosus</name>
    <name type="common">Orbweaver spider</name>
    <name type="synonym">Epeira ventricosa</name>
    <dbReference type="NCBI Taxonomy" id="182803"/>
    <lineage>
        <taxon>Eukaryota</taxon>
        <taxon>Metazoa</taxon>
        <taxon>Ecdysozoa</taxon>
        <taxon>Arthropoda</taxon>
        <taxon>Chelicerata</taxon>
        <taxon>Arachnida</taxon>
        <taxon>Araneae</taxon>
        <taxon>Araneomorphae</taxon>
        <taxon>Entelegynae</taxon>
        <taxon>Araneoidea</taxon>
        <taxon>Araneidae</taxon>
        <taxon>Araneus</taxon>
    </lineage>
</organism>
<evidence type="ECO:0000313" key="3">
    <source>
        <dbReference type="Proteomes" id="UP000499080"/>
    </source>
</evidence>